<organism evidence="4 5">
    <name type="scientific">Enhygromyxa salina</name>
    <dbReference type="NCBI Taxonomy" id="215803"/>
    <lineage>
        <taxon>Bacteria</taxon>
        <taxon>Pseudomonadati</taxon>
        <taxon>Myxococcota</taxon>
        <taxon>Polyangia</taxon>
        <taxon>Nannocystales</taxon>
        <taxon>Nannocystaceae</taxon>
        <taxon>Enhygromyxa</taxon>
    </lineage>
</organism>
<protein>
    <submittedName>
        <fullName evidence="4">Long-chain-fatty-acid--CoA ligase</fullName>
    </submittedName>
</protein>
<dbReference type="Proteomes" id="UP000031599">
    <property type="component" value="Unassembled WGS sequence"/>
</dbReference>
<dbReference type="Pfam" id="PF00501">
    <property type="entry name" value="AMP-binding"/>
    <property type="match status" value="1"/>
</dbReference>
<evidence type="ECO:0000259" key="3">
    <source>
        <dbReference type="Pfam" id="PF13193"/>
    </source>
</evidence>
<dbReference type="Gene3D" id="3.40.50.12780">
    <property type="entry name" value="N-terminal domain of ligase-like"/>
    <property type="match status" value="1"/>
</dbReference>
<gene>
    <name evidence="4" type="ORF">DB30_00063</name>
</gene>
<dbReference type="InterPro" id="IPR020845">
    <property type="entry name" value="AMP-binding_CS"/>
</dbReference>
<comment type="similarity">
    <text evidence="1">Belongs to the ATP-dependent AMP-binding enzyme family.</text>
</comment>
<comment type="caution">
    <text evidence="4">The sequence shown here is derived from an EMBL/GenBank/DDBJ whole genome shotgun (WGS) entry which is preliminary data.</text>
</comment>
<dbReference type="PANTHER" id="PTHR43201:SF8">
    <property type="entry name" value="ACYL-COA SYNTHETASE FAMILY MEMBER 3"/>
    <property type="match status" value="1"/>
</dbReference>
<accession>A0A0C1ZPI5</accession>
<dbReference type="PROSITE" id="PS00455">
    <property type="entry name" value="AMP_BINDING"/>
    <property type="match status" value="1"/>
</dbReference>
<evidence type="ECO:0000256" key="1">
    <source>
        <dbReference type="ARBA" id="ARBA00006432"/>
    </source>
</evidence>
<dbReference type="GO" id="GO:0031956">
    <property type="term" value="F:medium-chain fatty acid-CoA ligase activity"/>
    <property type="evidence" value="ECO:0007669"/>
    <property type="project" value="TreeGrafter"/>
</dbReference>
<dbReference type="InterPro" id="IPR042099">
    <property type="entry name" value="ANL_N_sf"/>
</dbReference>
<keyword evidence="4" id="KW-0436">Ligase</keyword>
<feature type="domain" description="AMP-binding enzyme C-terminal" evidence="3">
    <location>
        <begin position="428"/>
        <end position="510"/>
    </location>
</feature>
<evidence type="ECO:0000313" key="5">
    <source>
        <dbReference type="Proteomes" id="UP000031599"/>
    </source>
</evidence>
<reference evidence="4 5" key="1">
    <citation type="submission" date="2014-12" db="EMBL/GenBank/DDBJ databases">
        <title>Genome assembly of Enhygromyxa salina DSM 15201.</title>
        <authorList>
            <person name="Sharma G."/>
            <person name="Subramanian S."/>
        </authorList>
    </citation>
    <scope>NUCLEOTIDE SEQUENCE [LARGE SCALE GENOMIC DNA]</scope>
    <source>
        <strain evidence="4 5">DSM 15201</strain>
    </source>
</reference>
<sequence length="532" mass="56899">MSTDATAHLFAALERGGPELAYEFAGQRLSWADLDARARSYAQALASAGVVKGERVVVYAQTCLELVVALFGNYYLGAIHVPVNPRYREAELAHILADSRPSAIVCDVEGESVMAGALAQAGLTPTPVRVGIGDGAAGLAFASLLESAPTPRERPGDGDAALMIYTSGTTGPSKGALLSHAQVINNMRALTGLWTWSSRDRLVLALPLFHVHGLCIGVHGAAIRGMAVLLERRFDVASIVERFGDHERGRASVFMGVPTMYTSLVEHLREHPAAAAKLACARMFTSGSAALSAELWQEFAALTGQRIVERYGMTETLITLSNPYIGQRIAGAVGQPVPGCDAAVIDEAGDELPPGESGELIVHSNGLMDGYWNLPQQTAATRVIDRDGRSWFRTGDIAYVDPQGYFHIVGRKSVDIIKSGGFKISAREIEEALAGHPVVYEVAVVGVPDEKWGQRIVACVVPDAPMAGILDNPGELLQSLVALHRALLADYKQPRGLYLCDELPRNALGKLQKHRLLEAIERDGLNAEGEGS</sequence>
<dbReference type="RefSeq" id="WP_146657728.1">
    <property type="nucleotide sequence ID" value="NZ_JMCC02000001.1"/>
</dbReference>
<dbReference type="InterPro" id="IPR025110">
    <property type="entry name" value="AMP-bd_C"/>
</dbReference>
<dbReference type="GO" id="GO:0006631">
    <property type="term" value="P:fatty acid metabolic process"/>
    <property type="evidence" value="ECO:0007669"/>
    <property type="project" value="TreeGrafter"/>
</dbReference>
<proteinExistence type="inferred from homology"/>
<feature type="domain" description="AMP-dependent synthetase/ligase" evidence="2">
    <location>
        <begin position="19"/>
        <end position="372"/>
    </location>
</feature>
<evidence type="ECO:0000313" key="4">
    <source>
        <dbReference type="EMBL" id="KIG19554.1"/>
    </source>
</evidence>
<dbReference type="AlphaFoldDB" id="A0A0C1ZPI5"/>
<dbReference type="InterPro" id="IPR045851">
    <property type="entry name" value="AMP-bd_C_sf"/>
</dbReference>
<dbReference type="PANTHER" id="PTHR43201">
    <property type="entry name" value="ACYL-COA SYNTHETASE"/>
    <property type="match status" value="1"/>
</dbReference>
<evidence type="ECO:0000259" key="2">
    <source>
        <dbReference type="Pfam" id="PF00501"/>
    </source>
</evidence>
<dbReference type="InterPro" id="IPR000873">
    <property type="entry name" value="AMP-dep_synth/lig_dom"/>
</dbReference>
<dbReference type="Gene3D" id="3.30.300.30">
    <property type="match status" value="1"/>
</dbReference>
<dbReference type="EMBL" id="JMCC02000001">
    <property type="protein sequence ID" value="KIG19554.1"/>
    <property type="molecule type" value="Genomic_DNA"/>
</dbReference>
<dbReference type="SUPFAM" id="SSF56801">
    <property type="entry name" value="Acetyl-CoA synthetase-like"/>
    <property type="match status" value="1"/>
</dbReference>
<dbReference type="Pfam" id="PF13193">
    <property type="entry name" value="AMP-binding_C"/>
    <property type="match status" value="1"/>
</dbReference>
<name>A0A0C1ZPI5_9BACT</name>